<evidence type="ECO:0000259" key="2">
    <source>
        <dbReference type="Pfam" id="PF02977"/>
    </source>
</evidence>
<gene>
    <name evidence="3" type="ORF">EJD97_023480</name>
</gene>
<evidence type="ECO:0000256" key="1">
    <source>
        <dbReference type="SAM" id="SignalP"/>
    </source>
</evidence>
<organism evidence="3">
    <name type="scientific">Solanum chilense</name>
    <name type="common">Tomato</name>
    <name type="synonym">Lycopersicon chilense</name>
    <dbReference type="NCBI Taxonomy" id="4083"/>
    <lineage>
        <taxon>Eukaryota</taxon>
        <taxon>Viridiplantae</taxon>
        <taxon>Streptophyta</taxon>
        <taxon>Embryophyta</taxon>
        <taxon>Tracheophyta</taxon>
        <taxon>Spermatophyta</taxon>
        <taxon>Magnoliopsida</taxon>
        <taxon>eudicotyledons</taxon>
        <taxon>Gunneridae</taxon>
        <taxon>Pentapetalae</taxon>
        <taxon>asterids</taxon>
        <taxon>lamiids</taxon>
        <taxon>Solanales</taxon>
        <taxon>Solanaceae</taxon>
        <taxon>Solanoideae</taxon>
        <taxon>Solaneae</taxon>
        <taxon>Solanum</taxon>
        <taxon>Solanum subgen. Lycopersicon</taxon>
    </lineage>
</organism>
<sequence length="150" mass="16715">MALSSIQVFTLFLIAFIATTTATRATFHRYSIRFHPKLVLLIASYYYIYSQPQPVQRRSQNFQQGGSKSVKASRDLPVEIAAIEQKLAIVGDILTCLKSCNVKSDCNDAWVCSDCAPNAFPGGYHCDVLTANGQGYYSTMLQARYNKQTL</sequence>
<feature type="chain" id="PRO_5026693186" description="Carboxypeptidase A inhibitor-like domain-containing protein" evidence="1">
    <location>
        <begin position="23"/>
        <end position="150"/>
    </location>
</feature>
<proteinExistence type="predicted"/>
<feature type="domain" description="Carboxypeptidase A inhibitor-like" evidence="2">
    <location>
        <begin position="92"/>
        <end position="142"/>
    </location>
</feature>
<accession>A0A6N2ATZ3</accession>
<dbReference type="Pfam" id="PF02977">
    <property type="entry name" value="CarbpepA_inh"/>
    <property type="match status" value="1"/>
</dbReference>
<evidence type="ECO:0000313" key="3">
    <source>
        <dbReference type="EMBL" id="TMW85219.1"/>
    </source>
</evidence>
<comment type="caution">
    <text evidence="3">The sequence shown here is derived from an EMBL/GenBank/DDBJ whole genome shotgun (WGS) entry which is preliminary data.</text>
</comment>
<reference evidence="3" key="1">
    <citation type="submission" date="2019-05" db="EMBL/GenBank/DDBJ databases">
        <title>The de novo reference genome and transcriptome assemblies of the wild tomato species Solanum chilense.</title>
        <authorList>
            <person name="Stam R."/>
            <person name="Nosenko T."/>
            <person name="Hoerger A.C."/>
            <person name="Stephan W."/>
            <person name="Seidel M.A."/>
            <person name="Kuhn J.M.M."/>
            <person name="Haberer G."/>
            <person name="Tellier A."/>
        </authorList>
    </citation>
    <scope>NUCLEOTIDE SEQUENCE</scope>
    <source>
        <tissue evidence="3">Mature leaves</tissue>
    </source>
</reference>
<protein>
    <recommendedName>
        <fullName evidence="2">Carboxypeptidase A inhibitor-like domain-containing protein</fullName>
    </recommendedName>
</protein>
<dbReference type="InterPro" id="IPR004231">
    <property type="entry name" value="COpept_A_inh-like"/>
</dbReference>
<dbReference type="AlphaFoldDB" id="A0A6N2ATZ3"/>
<feature type="signal peptide" evidence="1">
    <location>
        <begin position="1"/>
        <end position="22"/>
    </location>
</feature>
<keyword evidence="1" id="KW-0732">Signal</keyword>
<name>A0A6N2ATZ3_SOLCI</name>
<dbReference type="EMBL" id="RXGB01007665">
    <property type="protein sequence ID" value="TMW85219.1"/>
    <property type="molecule type" value="Genomic_DNA"/>
</dbReference>